<dbReference type="CDD" id="cd03112">
    <property type="entry name" value="CobW-like"/>
    <property type="match status" value="1"/>
</dbReference>
<evidence type="ECO:0000256" key="3">
    <source>
        <dbReference type="ARBA" id="ARBA00023186"/>
    </source>
</evidence>
<dbReference type="InterPro" id="IPR003495">
    <property type="entry name" value="CobW/HypB/UreG_nucleotide-bd"/>
</dbReference>
<evidence type="ECO:0000259" key="6">
    <source>
        <dbReference type="Pfam" id="PF02492"/>
    </source>
</evidence>
<gene>
    <name evidence="8" type="ORF">INT45_003223</name>
</gene>
<dbReference type="OrthoDB" id="258627at2759"/>
<dbReference type="SUPFAM" id="SSF90002">
    <property type="entry name" value="Hypothetical protein YjiA, C-terminal domain"/>
    <property type="match status" value="1"/>
</dbReference>
<dbReference type="InterPro" id="IPR051316">
    <property type="entry name" value="Zinc-reg_GTPase_activator"/>
</dbReference>
<feature type="domain" description="CobW/HypB/UreG nucleotide-binding" evidence="6">
    <location>
        <begin position="5"/>
        <end position="213"/>
    </location>
</feature>
<dbReference type="Pfam" id="PF02492">
    <property type="entry name" value="cobW"/>
    <property type="match status" value="1"/>
</dbReference>
<evidence type="ECO:0000256" key="1">
    <source>
        <dbReference type="ARBA" id="ARBA00022741"/>
    </source>
</evidence>
<dbReference type="Gene3D" id="3.30.1220.10">
    <property type="entry name" value="CobW-like, C-terminal domain"/>
    <property type="match status" value="1"/>
</dbReference>
<dbReference type="InterPro" id="IPR011629">
    <property type="entry name" value="CobW-like_C"/>
</dbReference>
<sequence length="348" mass="39461">MPRVPVTILTGYLGAGKSTLLNRILDATRTNKNIPKRIAVIENEFAAAFGIENEILHQDKIEDIQSLYEFGWGCVCCSSSGELISALVEIANKNEYVNREEDKKIQHVILESTGLADPGPILNMIQYGADGKGTDEIVQNFYVDGIITLVDAKHFFNRLESASEQQDKYKNEPLAQITTTDCIILNKTDLVSKEELIKLTKFMKQHNPRAKLVETTLAQIPVESLFGIRLTKEEEKEKISINKQHDPSIEQTMLLVSGKPMKKNQVLDFIRQEARHMNNTLYRIKGILAVTDSDKKVVIQGTDDDIIITEDRTWDQDEARDSRLTFIGKNMKRHGDRLQKEFESLVAE</sequence>
<name>A0A8H7VQG8_9FUNG</name>
<dbReference type="Pfam" id="PF07683">
    <property type="entry name" value="CobW_C"/>
    <property type="match status" value="1"/>
</dbReference>
<dbReference type="GO" id="GO:0005737">
    <property type="term" value="C:cytoplasm"/>
    <property type="evidence" value="ECO:0007669"/>
    <property type="project" value="TreeGrafter"/>
</dbReference>
<dbReference type="SUPFAM" id="SSF52540">
    <property type="entry name" value="P-loop containing nucleoside triphosphate hydrolases"/>
    <property type="match status" value="1"/>
</dbReference>
<accession>A0A8H7VQG8</accession>
<dbReference type="Proteomes" id="UP000646827">
    <property type="component" value="Unassembled WGS sequence"/>
</dbReference>
<dbReference type="GO" id="GO:0016787">
    <property type="term" value="F:hydrolase activity"/>
    <property type="evidence" value="ECO:0007669"/>
    <property type="project" value="UniProtKB-KW"/>
</dbReference>
<keyword evidence="3" id="KW-0143">Chaperone</keyword>
<comment type="similarity">
    <text evidence="4">Belongs to the SIMIBI class G3E GTPase family. ZNG1 subfamily.</text>
</comment>
<dbReference type="AlphaFoldDB" id="A0A8H7VQG8"/>
<dbReference type="PANTHER" id="PTHR13748:SF62">
    <property type="entry name" value="COBW DOMAIN-CONTAINING PROTEIN"/>
    <property type="match status" value="1"/>
</dbReference>
<keyword evidence="2" id="KW-0378">Hydrolase</keyword>
<dbReference type="InterPro" id="IPR036627">
    <property type="entry name" value="CobW-likC_sf"/>
</dbReference>
<dbReference type="GO" id="GO:0000166">
    <property type="term" value="F:nucleotide binding"/>
    <property type="evidence" value="ECO:0007669"/>
    <property type="project" value="UniProtKB-KW"/>
</dbReference>
<dbReference type="PANTHER" id="PTHR13748">
    <property type="entry name" value="COBW-RELATED"/>
    <property type="match status" value="1"/>
</dbReference>
<dbReference type="EMBL" id="JAEPRB010000033">
    <property type="protein sequence ID" value="KAG2225023.1"/>
    <property type="molecule type" value="Genomic_DNA"/>
</dbReference>
<keyword evidence="9" id="KW-1185">Reference proteome</keyword>
<evidence type="ECO:0000256" key="5">
    <source>
        <dbReference type="ARBA" id="ARBA00049117"/>
    </source>
</evidence>
<keyword evidence="1" id="KW-0547">Nucleotide-binding</keyword>
<evidence type="ECO:0000256" key="2">
    <source>
        <dbReference type="ARBA" id="ARBA00022801"/>
    </source>
</evidence>
<evidence type="ECO:0000259" key="7">
    <source>
        <dbReference type="Pfam" id="PF07683"/>
    </source>
</evidence>
<evidence type="ECO:0000313" key="9">
    <source>
        <dbReference type="Proteomes" id="UP000646827"/>
    </source>
</evidence>
<dbReference type="Gene3D" id="3.40.50.300">
    <property type="entry name" value="P-loop containing nucleotide triphosphate hydrolases"/>
    <property type="match status" value="1"/>
</dbReference>
<reference evidence="8 9" key="1">
    <citation type="submission" date="2020-12" db="EMBL/GenBank/DDBJ databases">
        <title>Metabolic potential, ecology and presence of endohyphal bacteria is reflected in genomic diversity of Mucoromycotina.</title>
        <authorList>
            <person name="Muszewska A."/>
            <person name="Okrasinska A."/>
            <person name="Steczkiewicz K."/>
            <person name="Drgas O."/>
            <person name="Orlowska M."/>
            <person name="Perlinska-Lenart U."/>
            <person name="Aleksandrzak-Piekarczyk T."/>
            <person name="Szatraj K."/>
            <person name="Zielenkiewicz U."/>
            <person name="Pilsyk S."/>
            <person name="Malc E."/>
            <person name="Mieczkowski P."/>
            <person name="Kruszewska J.S."/>
            <person name="Biernat P."/>
            <person name="Pawlowska J."/>
        </authorList>
    </citation>
    <scope>NUCLEOTIDE SEQUENCE [LARGE SCALE GENOMIC DNA]</scope>
    <source>
        <strain evidence="8 9">CBS 142.35</strain>
    </source>
</reference>
<organism evidence="8 9">
    <name type="scientific">Circinella minor</name>
    <dbReference type="NCBI Taxonomy" id="1195481"/>
    <lineage>
        <taxon>Eukaryota</taxon>
        <taxon>Fungi</taxon>
        <taxon>Fungi incertae sedis</taxon>
        <taxon>Mucoromycota</taxon>
        <taxon>Mucoromycotina</taxon>
        <taxon>Mucoromycetes</taxon>
        <taxon>Mucorales</taxon>
        <taxon>Lichtheimiaceae</taxon>
        <taxon>Circinella</taxon>
    </lineage>
</organism>
<protein>
    <recommendedName>
        <fullName evidence="10">CobW/HypB/UreG nucleotide-binding domain-containing protein</fullName>
    </recommendedName>
</protein>
<evidence type="ECO:0000313" key="8">
    <source>
        <dbReference type="EMBL" id="KAG2225023.1"/>
    </source>
</evidence>
<dbReference type="InterPro" id="IPR027417">
    <property type="entry name" value="P-loop_NTPase"/>
</dbReference>
<comment type="caution">
    <text evidence="8">The sequence shown here is derived from an EMBL/GenBank/DDBJ whole genome shotgun (WGS) entry which is preliminary data.</text>
</comment>
<evidence type="ECO:0008006" key="10">
    <source>
        <dbReference type="Google" id="ProtNLM"/>
    </source>
</evidence>
<comment type="catalytic activity">
    <reaction evidence="5">
        <text>GTP + H2O = GDP + phosphate + H(+)</text>
        <dbReference type="Rhea" id="RHEA:19669"/>
        <dbReference type="ChEBI" id="CHEBI:15377"/>
        <dbReference type="ChEBI" id="CHEBI:15378"/>
        <dbReference type="ChEBI" id="CHEBI:37565"/>
        <dbReference type="ChEBI" id="CHEBI:43474"/>
        <dbReference type="ChEBI" id="CHEBI:58189"/>
    </reaction>
    <physiologicalReaction direction="left-to-right" evidence="5">
        <dbReference type="Rhea" id="RHEA:19670"/>
    </physiologicalReaction>
</comment>
<proteinExistence type="inferred from homology"/>
<feature type="domain" description="CobW C-terminal" evidence="7">
    <location>
        <begin position="252"/>
        <end position="344"/>
    </location>
</feature>
<evidence type="ECO:0000256" key="4">
    <source>
        <dbReference type="ARBA" id="ARBA00034320"/>
    </source>
</evidence>